<dbReference type="AlphaFoldDB" id="A0A9C6WRC7"/>
<evidence type="ECO:0000313" key="3">
    <source>
        <dbReference type="RefSeq" id="XP_052111543.1"/>
    </source>
</evidence>
<feature type="domain" description="DUF569" evidence="1">
    <location>
        <begin position="43"/>
        <end position="65"/>
    </location>
</feature>
<dbReference type="RefSeq" id="XP_052111543.1">
    <property type="nucleotide sequence ID" value="XM_052255583.1"/>
</dbReference>
<reference evidence="2" key="1">
    <citation type="journal article" date="2016" name="Nat. Genet.">
        <title>The genome sequences of Arachis duranensis and Arachis ipaensis, the diploid ancestors of cultivated peanut.</title>
        <authorList>
            <person name="Bertioli D.J."/>
            <person name="Cannon S.B."/>
            <person name="Froenicke L."/>
            <person name="Huang G."/>
            <person name="Farmer A.D."/>
            <person name="Cannon E.K."/>
            <person name="Liu X."/>
            <person name="Gao D."/>
            <person name="Clevenger J."/>
            <person name="Dash S."/>
            <person name="Ren L."/>
            <person name="Moretzsohn M.C."/>
            <person name="Shirasawa K."/>
            <person name="Huang W."/>
            <person name="Vidigal B."/>
            <person name="Abernathy B."/>
            <person name="Chu Y."/>
            <person name="Niederhuth C.E."/>
            <person name="Umale P."/>
            <person name="Araujo A.C."/>
            <person name="Kozik A."/>
            <person name="Kim K.D."/>
            <person name="Burow M.D."/>
            <person name="Varshney R.K."/>
            <person name="Wang X."/>
            <person name="Zhang X."/>
            <person name="Barkley N."/>
            <person name="Guimaraes P.M."/>
            <person name="Isobe S."/>
            <person name="Guo B."/>
            <person name="Liao B."/>
            <person name="Stalker H.T."/>
            <person name="Schmitz R.J."/>
            <person name="Scheffler B.E."/>
            <person name="Leal-Bertioli S.C."/>
            <person name="Xun X."/>
            <person name="Jackson S.A."/>
            <person name="Michelmore R."/>
            <person name="Ozias-Akins P."/>
        </authorList>
    </citation>
    <scope>NUCLEOTIDE SEQUENCE [LARGE SCALE GENOMIC DNA]</scope>
    <source>
        <strain evidence="2">cv. V14167</strain>
    </source>
</reference>
<accession>A0A9C6WRC7</accession>
<dbReference type="Pfam" id="PF04601">
    <property type="entry name" value="DUF569"/>
    <property type="match status" value="1"/>
</dbReference>
<protein>
    <submittedName>
        <fullName evidence="3">Uncharacterized protein LOC107469338</fullName>
    </submittedName>
</protein>
<dbReference type="Proteomes" id="UP000515211">
    <property type="component" value="Chromosome 10"/>
</dbReference>
<name>A0A9C6WRC7_ARADU</name>
<organism evidence="2 3">
    <name type="scientific">Arachis duranensis</name>
    <name type="common">Wild peanut</name>
    <dbReference type="NCBI Taxonomy" id="130453"/>
    <lineage>
        <taxon>Eukaryota</taxon>
        <taxon>Viridiplantae</taxon>
        <taxon>Streptophyta</taxon>
        <taxon>Embryophyta</taxon>
        <taxon>Tracheophyta</taxon>
        <taxon>Spermatophyta</taxon>
        <taxon>Magnoliopsida</taxon>
        <taxon>eudicotyledons</taxon>
        <taxon>Gunneridae</taxon>
        <taxon>Pentapetalae</taxon>
        <taxon>rosids</taxon>
        <taxon>fabids</taxon>
        <taxon>Fabales</taxon>
        <taxon>Fabaceae</taxon>
        <taxon>Papilionoideae</taxon>
        <taxon>50 kb inversion clade</taxon>
        <taxon>dalbergioids sensu lato</taxon>
        <taxon>Dalbergieae</taxon>
        <taxon>Pterocarpus clade</taxon>
        <taxon>Arachis</taxon>
    </lineage>
</organism>
<proteinExistence type="predicted"/>
<evidence type="ECO:0000313" key="2">
    <source>
        <dbReference type="Proteomes" id="UP000515211"/>
    </source>
</evidence>
<dbReference type="KEGG" id="adu:107469338"/>
<sequence length="126" mass="14079">MSLQSCLDLQGPGRPLSFMMKHSSILRNQMLDDPSFLFKVGIKGALPPWRNSDTHDTPHRTSTQSESFEWEALSCSIAASSKQWDDAGCFGFSIVTRFRDHHSLRNMVMAVDLWVPDYIASGCIGA</sequence>
<gene>
    <name evidence="3" type="primary">LOC107469338</name>
</gene>
<dbReference type="GeneID" id="107469338"/>
<reference evidence="3" key="2">
    <citation type="submission" date="2025-08" db="UniProtKB">
        <authorList>
            <consortium name="RefSeq"/>
        </authorList>
    </citation>
    <scope>IDENTIFICATION</scope>
    <source>
        <tissue evidence="3">Whole plant</tissue>
    </source>
</reference>
<keyword evidence="2" id="KW-1185">Reference proteome</keyword>
<dbReference type="InterPro" id="IPR007679">
    <property type="entry name" value="DUF569"/>
</dbReference>
<evidence type="ECO:0000259" key="1">
    <source>
        <dbReference type="Pfam" id="PF04601"/>
    </source>
</evidence>